<dbReference type="AlphaFoldDB" id="A0A4Z1TB48"/>
<dbReference type="OrthoDB" id="6500128at2759"/>
<dbReference type="InterPro" id="IPR003439">
    <property type="entry name" value="ABC_transporter-like_ATP-bd"/>
</dbReference>
<dbReference type="Gene3D" id="1.20.1560.10">
    <property type="entry name" value="ABC transporter type 1, transmembrane domain"/>
    <property type="match status" value="1"/>
</dbReference>
<dbReference type="GO" id="GO:0042626">
    <property type="term" value="F:ATPase-coupled transmembrane transporter activity"/>
    <property type="evidence" value="ECO:0007669"/>
    <property type="project" value="TreeGrafter"/>
</dbReference>
<dbReference type="GO" id="GO:0016020">
    <property type="term" value="C:membrane"/>
    <property type="evidence" value="ECO:0007669"/>
    <property type="project" value="UniProtKB-SubCell"/>
</dbReference>
<keyword evidence="11" id="KW-1185">Reference proteome</keyword>
<dbReference type="GO" id="GO:0005524">
    <property type="term" value="F:ATP binding"/>
    <property type="evidence" value="ECO:0007669"/>
    <property type="project" value="UniProtKB-KW"/>
</dbReference>
<dbReference type="PROSITE" id="PS50893">
    <property type="entry name" value="ABC_TRANSPORTER_2"/>
    <property type="match status" value="1"/>
</dbReference>
<dbReference type="InterPro" id="IPR039421">
    <property type="entry name" value="Type_1_exporter"/>
</dbReference>
<dbReference type="PROSITE" id="PS00211">
    <property type="entry name" value="ABC_TRANSPORTER_1"/>
    <property type="match status" value="1"/>
</dbReference>
<dbReference type="PANTHER" id="PTHR24221">
    <property type="entry name" value="ATP-BINDING CASSETTE SUB-FAMILY B"/>
    <property type="match status" value="1"/>
</dbReference>
<keyword evidence="5 8" id="KW-1133">Transmembrane helix</keyword>
<dbReference type="SMART" id="SM00382">
    <property type="entry name" value="AAA"/>
    <property type="match status" value="1"/>
</dbReference>
<accession>A0A4Z1TB48</accession>
<reference evidence="10 11" key="1">
    <citation type="submission" date="2019-05" db="EMBL/GenBank/DDBJ databases">
        <title>The compact genome of Giardia muris reveals important steps in the evolution of intestinal protozoan parasites.</title>
        <authorList>
            <person name="Xu F."/>
            <person name="Jimenez-Gonzalez A."/>
            <person name="Einarsson E."/>
            <person name="Astvaldsson A."/>
            <person name="Peirasmaki D."/>
            <person name="Eckmann L."/>
            <person name="Andersson J.O."/>
            <person name="Svard S.G."/>
            <person name="Jerlstrom-Hultqvist J."/>
        </authorList>
    </citation>
    <scope>NUCLEOTIDE SEQUENCE [LARGE SCALE GENOMIC DNA]</scope>
    <source>
        <strain evidence="10 11">Roberts-Thomson</strain>
    </source>
</reference>
<evidence type="ECO:0000256" key="7">
    <source>
        <dbReference type="ARBA" id="ARBA00024363"/>
    </source>
</evidence>
<dbReference type="Proteomes" id="UP000315496">
    <property type="component" value="Chromosome 1"/>
</dbReference>
<evidence type="ECO:0000256" key="5">
    <source>
        <dbReference type="ARBA" id="ARBA00022989"/>
    </source>
</evidence>
<feature type="transmembrane region" description="Helical" evidence="8">
    <location>
        <begin position="266"/>
        <end position="285"/>
    </location>
</feature>
<dbReference type="InterPro" id="IPR017871">
    <property type="entry name" value="ABC_transporter-like_CS"/>
</dbReference>
<gene>
    <name evidence="10" type="ORF">GMRT_11455</name>
</gene>
<keyword evidence="4" id="KW-0067">ATP-binding</keyword>
<dbReference type="PANTHER" id="PTHR24221:SF654">
    <property type="entry name" value="ATP-BINDING CASSETTE SUB-FAMILY B MEMBER 6"/>
    <property type="match status" value="1"/>
</dbReference>
<evidence type="ECO:0000259" key="9">
    <source>
        <dbReference type="PROSITE" id="PS50893"/>
    </source>
</evidence>
<dbReference type="Pfam" id="PF00005">
    <property type="entry name" value="ABC_tran"/>
    <property type="match status" value="1"/>
</dbReference>
<evidence type="ECO:0000256" key="2">
    <source>
        <dbReference type="ARBA" id="ARBA00022692"/>
    </source>
</evidence>
<evidence type="ECO:0000313" key="11">
    <source>
        <dbReference type="Proteomes" id="UP000315496"/>
    </source>
</evidence>
<keyword evidence="2 8" id="KW-0812">Transmembrane</keyword>
<evidence type="ECO:0000256" key="6">
    <source>
        <dbReference type="ARBA" id="ARBA00023136"/>
    </source>
</evidence>
<evidence type="ECO:0000256" key="3">
    <source>
        <dbReference type="ARBA" id="ARBA00022741"/>
    </source>
</evidence>
<sequence length="800" mass="90245">MSECANRPSGRPVISAAIWMELPALTLVLLFWFLIQALSLAYNLTYAVSLTLFINTAPLLKVRHLARVPLTMEYCSDIFPRFLASMVVTLFKWMHKELIVETQRREKQEHPAAEALGPFGPNQRMDICGLEHTLLHLFLQYGKLLTAYFVYRILRLILMRLIYACMVRLRRRLKDSLLSLTLYLYLAQPIMDLTKAKADALSGQLETDVSAAVRAVGKFLETSCPPIFKALLVGILFLWKRRRPQGIGPTSELQPTFLRGNSFTSILFLIVIIPLPLKVIISGVLERSMGNRGEAERKHHTKLLAYLAEIILRSKSVKLFDTYDYEIATFIEQAGRRDIQTERVFKLSTATRIVDILIGQYYTVTCKGGTLIFILLGVMSPKEAQIFQYFTRELYTQVGNLTKFFANAMETKGKLLSLYEHIELPQEQGTYFYGGSSYLVARNFIKEQRARLKPISGQGYENPIKLLKDIPSFLLLTKRKKMMTQNDSLMSFERAQWSLARDRMDAELALRRDVLSLIPQSPHEETSTFIPNHSIKPIEIEFKNVSFSYPKKPPTLTGINLKIKPGERIAIVGASGIGKSTLINILARLFCPTDEAGIQGTIYFNGEDIGKLPLQEVRARVSILSQDSFVFPGTAATNILYGHHISLLGLSPEKQRAYQAELIERTYRAARIACADSFIGPQVLTETLDELSGGQQQRLCLARVLARRGSILILDEATSALDKKTEGELLANVSHALEPTQTLIVIAHKSSAIRAVNRIYVLANPDEKGARIVESGTYEELLARGWYFRDLIAARDDVND</sequence>
<dbReference type="SUPFAM" id="SSF52540">
    <property type="entry name" value="P-loop containing nucleoside triphosphate hydrolases"/>
    <property type="match status" value="1"/>
</dbReference>
<dbReference type="VEuPathDB" id="GiardiaDB:GMRT_11455"/>
<keyword evidence="6 8" id="KW-0472">Membrane</keyword>
<comment type="subcellular location">
    <subcellularLocation>
        <location evidence="1">Membrane</location>
        <topology evidence="1">Multi-pass membrane protein</topology>
    </subcellularLocation>
</comment>
<evidence type="ECO:0000256" key="4">
    <source>
        <dbReference type="ARBA" id="ARBA00022840"/>
    </source>
</evidence>
<name>A0A4Z1TB48_GIAMU</name>
<evidence type="ECO:0000256" key="8">
    <source>
        <dbReference type="SAM" id="Phobius"/>
    </source>
</evidence>
<dbReference type="InterPro" id="IPR027417">
    <property type="entry name" value="P-loop_NTPase"/>
</dbReference>
<proteinExistence type="inferred from homology"/>
<feature type="transmembrane region" description="Helical" evidence="8">
    <location>
        <begin position="40"/>
        <end position="57"/>
    </location>
</feature>
<dbReference type="InterPro" id="IPR003593">
    <property type="entry name" value="AAA+_ATPase"/>
</dbReference>
<organism evidence="10 11">
    <name type="scientific">Giardia muris</name>
    <dbReference type="NCBI Taxonomy" id="5742"/>
    <lineage>
        <taxon>Eukaryota</taxon>
        <taxon>Metamonada</taxon>
        <taxon>Diplomonadida</taxon>
        <taxon>Hexamitidae</taxon>
        <taxon>Giardiinae</taxon>
        <taxon>Giardia</taxon>
    </lineage>
</organism>
<dbReference type="InterPro" id="IPR036640">
    <property type="entry name" value="ABC1_TM_sf"/>
</dbReference>
<evidence type="ECO:0000313" key="10">
    <source>
        <dbReference type="EMBL" id="TNJ29759.1"/>
    </source>
</evidence>
<keyword evidence="3" id="KW-0547">Nucleotide-binding</keyword>
<evidence type="ECO:0000256" key="1">
    <source>
        <dbReference type="ARBA" id="ARBA00004141"/>
    </source>
</evidence>
<feature type="transmembrane region" description="Helical" evidence="8">
    <location>
        <begin position="12"/>
        <end position="34"/>
    </location>
</feature>
<dbReference type="EMBL" id="VDLU01000001">
    <property type="protein sequence ID" value="TNJ29759.1"/>
    <property type="molecule type" value="Genomic_DNA"/>
</dbReference>
<comment type="caution">
    <text evidence="10">The sequence shown here is derived from an EMBL/GenBank/DDBJ whole genome shotgun (WGS) entry which is preliminary data.</text>
</comment>
<feature type="domain" description="ABC transporter" evidence="9">
    <location>
        <begin position="540"/>
        <end position="794"/>
    </location>
</feature>
<dbReference type="GO" id="GO:0016887">
    <property type="term" value="F:ATP hydrolysis activity"/>
    <property type="evidence" value="ECO:0007669"/>
    <property type="project" value="InterPro"/>
</dbReference>
<dbReference type="SUPFAM" id="SSF90123">
    <property type="entry name" value="ABC transporter transmembrane region"/>
    <property type="match status" value="1"/>
</dbReference>
<protein>
    <submittedName>
        <fullName evidence="10">ABC transporter</fullName>
    </submittedName>
</protein>
<comment type="similarity">
    <text evidence="7">Belongs to the ABC transporter superfamily. ABCB family. Heavy Metal importer (TC 3.A.1.210) subfamily.</text>
</comment>
<dbReference type="Gene3D" id="3.40.50.300">
    <property type="entry name" value="P-loop containing nucleotide triphosphate hydrolases"/>
    <property type="match status" value="1"/>
</dbReference>